<reference evidence="2" key="1">
    <citation type="journal article" name="BMC Genomics">
        <title>Long-read sequencing and de novo genome assembly of marine medaka (Oryzias melastigma).</title>
        <authorList>
            <person name="Liang P."/>
            <person name="Saqib H.S.A."/>
            <person name="Ni X."/>
            <person name="Shen Y."/>
        </authorList>
    </citation>
    <scope>NUCLEOTIDE SEQUENCE</scope>
    <source>
        <strain evidence="2">Bigg-433</strain>
    </source>
</reference>
<dbReference type="InterPro" id="IPR036890">
    <property type="entry name" value="HATPase_C_sf"/>
</dbReference>
<feature type="domain" description="Sacsin/Nov" evidence="1">
    <location>
        <begin position="18"/>
        <end position="256"/>
    </location>
</feature>
<dbReference type="NCBIfam" id="NF047352">
    <property type="entry name" value="P_loop_sacsin"/>
    <property type="match status" value="1"/>
</dbReference>
<gene>
    <name evidence="2" type="ORF">FQA47_023744</name>
</gene>
<sequence length="557" mass="63263">MSQRKSKARTSFGPTAPPFLDYLKNILRRYPDGGQILKELIQNADDGQATEVVFIHDERRYGTESLWTNKLGKYQGPALYAYNNAAFTDEDWERIQMAGRSAKVNDPNKIGRFGIGFNSVYHITDVPIIFSSGHLGVMDPQEKIFGERNGGFLWSLDDDEHKEALMTMHDQFQPFRDIVSVLGEKWSKMIMEDQHFPGTLFRFPLRNETSEISDNLYNSGKVVELFESFIADAELSLLFLKSVRSVSLVHISRDGTMKTRLEVKASSPEVPLESEDDSDLEGLTRFKQITLKSDVYKETKWLVTTCTMKKGIIEDLDVLAENLSFVPRVDLAFPSSEERYGEGRLSCFLPLPNNESNKTGLPVHVNACFGLTDNRRHIKWQEEDQKHDKHALWNELLVNKVLPKAFVVMIQDATKLCQESRLTVSSVYRLWPDISHMQHKDKWLEVAQDVFHQLFRQNAAVLSLAKDERWFIPLSDAIIPSNGPESPDIVNAVQRTLVSYGENLVTVPANVMTAIMTSSHTTPKQVKSRLPQGGFTQEWVAVPCQRGQTLSFGVCIE</sequence>
<dbReference type="Proteomes" id="UP000646548">
    <property type="component" value="Unassembled WGS sequence"/>
</dbReference>
<evidence type="ECO:0000259" key="1">
    <source>
        <dbReference type="Pfam" id="PF25794"/>
    </source>
</evidence>
<dbReference type="PANTHER" id="PTHR46919">
    <property type="entry name" value="ZINC FINGER, C3HC4 TYPE (RING FINGER) FAMILY PROTEIN"/>
    <property type="match status" value="1"/>
</dbReference>
<name>A0A834BS63_ORYME</name>
<protein>
    <submittedName>
        <fullName evidence="2">Sacsin</fullName>
    </submittedName>
</protein>
<dbReference type="PANTHER" id="PTHR46919:SF2">
    <property type="entry name" value="SACSIN"/>
    <property type="match status" value="1"/>
</dbReference>
<evidence type="ECO:0000313" key="3">
    <source>
        <dbReference type="Proteomes" id="UP000646548"/>
    </source>
</evidence>
<dbReference type="SUPFAM" id="SSF55874">
    <property type="entry name" value="ATPase domain of HSP90 chaperone/DNA topoisomerase II/histidine kinase"/>
    <property type="match status" value="1"/>
</dbReference>
<dbReference type="EMBL" id="WKFB01001231">
    <property type="protein sequence ID" value="KAF6714534.1"/>
    <property type="molecule type" value="Genomic_DNA"/>
</dbReference>
<comment type="caution">
    <text evidence="2">The sequence shown here is derived from an EMBL/GenBank/DDBJ whole genome shotgun (WGS) entry which is preliminary data.</text>
</comment>
<organism evidence="2 3">
    <name type="scientific">Oryzias melastigma</name>
    <name type="common">Marine medaka</name>
    <dbReference type="NCBI Taxonomy" id="30732"/>
    <lineage>
        <taxon>Eukaryota</taxon>
        <taxon>Metazoa</taxon>
        <taxon>Chordata</taxon>
        <taxon>Craniata</taxon>
        <taxon>Vertebrata</taxon>
        <taxon>Euteleostomi</taxon>
        <taxon>Actinopterygii</taxon>
        <taxon>Neopterygii</taxon>
        <taxon>Teleostei</taxon>
        <taxon>Neoteleostei</taxon>
        <taxon>Acanthomorphata</taxon>
        <taxon>Ovalentaria</taxon>
        <taxon>Atherinomorphae</taxon>
        <taxon>Beloniformes</taxon>
        <taxon>Adrianichthyidae</taxon>
        <taxon>Oryziinae</taxon>
        <taxon>Oryzias</taxon>
    </lineage>
</organism>
<dbReference type="Pfam" id="PF25794">
    <property type="entry name" value="SACS"/>
    <property type="match status" value="1"/>
</dbReference>
<evidence type="ECO:0000313" key="2">
    <source>
        <dbReference type="EMBL" id="KAF6714534.1"/>
    </source>
</evidence>
<proteinExistence type="predicted"/>
<dbReference type="InterPro" id="IPR058210">
    <property type="entry name" value="SACS/Nov_dom"/>
</dbReference>
<dbReference type="AlphaFoldDB" id="A0A834BS63"/>
<accession>A0A834BS63</accession>